<gene>
    <name evidence="1" type="ORF">ALC57_00965</name>
</gene>
<organism evidence="1 2">
    <name type="scientific">Trachymyrmex cornetzi</name>
    <dbReference type="NCBI Taxonomy" id="471704"/>
    <lineage>
        <taxon>Eukaryota</taxon>
        <taxon>Metazoa</taxon>
        <taxon>Ecdysozoa</taxon>
        <taxon>Arthropoda</taxon>
        <taxon>Hexapoda</taxon>
        <taxon>Insecta</taxon>
        <taxon>Pterygota</taxon>
        <taxon>Neoptera</taxon>
        <taxon>Endopterygota</taxon>
        <taxon>Hymenoptera</taxon>
        <taxon>Apocrita</taxon>
        <taxon>Aculeata</taxon>
        <taxon>Formicoidea</taxon>
        <taxon>Formicidae</taxon>
        <taxon>Myrmicinae</taxon>
        <taxon>Trachymyrmex</taxon>
    </lineage>
</organism>
<reference evidence="1 2" key="1">
    <citation type="submission" date="2015-09" db="EMBL/GenBank/DDBJ databases">
        <title>Trachymyrmex cornetzi WGS genome.</title>
        <authorList>
            <person name="Nygaard S."/>
            <person name="Hu H."/>
            <person name="Boomsma J."/>
            <person name="Zhang G."/>
        </authorList>
    </citation>
    <scope>NUCLEOTIDE SEQUENCE [LARGE SCALE GENOMIC DNA]</scope>
    <source>
        <strain evidence="1">Tcor2-1</strain>
        <tissue evidence="1">Whole body</tissue>
    </source>
</reference>
<evidence type="ECO:0000313" key="1">
    <source>
        <dbReference type="EMBL" id="KYN29702.1"/>
    </source>
</evidence>
<keyword evidence="2" id="KW-1185">Reference proteome</keyword>
<protein>
    <submittedName>
        <fullName evidence="1">Uncharacterized protein</fullName>
    </submittedName>
</protein>
<dbReference type="AlphaFoldDB" id="A0A195EP88"/>
<sequence>MNRHNCRYCVDSNLKIFHVIHTVAIGFFLWGHLKSQIYAIQPISLGDQRIVDECRQINQPTNAPEYTTTFRAESFNYRMEIGDQHFEQLLH</sequence>
<dbReference type="EMBL" id="KQ978625">
    <property type="protein sequence ID" value="KYN29702.1"/>
    <property type="molecule type" value="Genomic_DNA"/>
</dbReference>
<dbReference type="Proteomes" id="UP000078492">
    <property type="component" value="Unassembled WGS sequence"/>
</dbReference>
<proteinExistence type="predicted"/>
<accession>A0A195EP88</accession>
<evidence type="ECO:0000313" key="2">
    <source>
        <dbReference type="Proteomes" id="UP000078492"/>
    </source>
</evidence>
<name>A0A195EP88_9HYME</name>